<dbReference type="Proteomes" id="UP000250235">
    <property type="component" value="Unassembled WGS sequence"/>
</dbReference>
<keyword evidence="3" id="KW-1185">Reference proteome</keyword>
<name>A0A2Z7A5I7_9LAMI</name>
<accession>A0A2Z7A5I7</accession>
<gene>
    <name evidence="2" type="ORF">F511_36560</name>
</gene>
<dbReference type="EMBL" id="KV018562">
    <property type="protein sequence ID" value="KZV16804.1"/>
    <property type="molecule type" value="Genomic_DNA"/>
</dbReference>
<feature type="compositionally biased region" description="Basic residues" evidence="1">
    <location>
        <begin position="31"/>
        <end position="48"/>
    </location>
</feature>
<organism evidence="2 3">
    <name type="scientific">Dorcoceras hygrometricum</name>
    <dbReference type="NCBI Taxonomy" id="472368"/>
    <lineage>
        <taxon>Eukaryota</taxon>
        <taxon>Viridiplantae</taxon>
        <taxon>Streptophyta</taxon>
        <taxon>Embryophyta</taxon>
        <taxon>Tracheophyta</taxon>
        <taxon>Spermatophyta</taxon>
        <taxon>Magnoliopsida</taxon>
        <taxon>eudicotyledons</taxon>
        <taxon>Gunneridae</taxon>
        <taxon>Pentapetalae</taxon>
        <taxon>asterids</taxon>
        <taxon>lamiids</taxon>
        <taxon>Lamiales</taxon>
        <taxon>Gesneriaceae</taxon>
        <taxon>Didymocarpoideae</taxon>
        <taxon>Trichosporeae</taxon>
        <taxon>Loxocarpinae</taxon>
        <taxon>Dorcoceras</taxon>
    </lineage>
</organism>
<evidence type="ECO:0000313" key="2">
    <source>
        <dbReference type="EMBL" id="KZV16804.1"/>
    </source>
</evidence>
<feature type="region of interest" description="Disordered" evidence="1">
    <location>
        <begin position="19"/>
        <end position="52"/>
    </location>
</feature>
<evidence type="ECO:0000256" key="1">
    <source>
        <dbReference type="SAM" id="MobiDB-lite"/>
    </source>
</evidence>
<proteinExistence type="predicted"/>
<dbReference type="AlphaFoldDB" id="A0A2Z7A5I7"/>
<sequence>MVVGPRLAGLITTTYYPNPRPKCSAAPSSKASRRRRRFPRATAGRRRPPPRDRTCFDCRAEVILSVENPSSLLVQIDGGRLIPVVDLIGGSTAAYREEPDFPCEFLVGARRLDASKDMAPSAPRTRAAAALRMKQIALDNQSRTIRRLRVQLATERRGPETIIRRAAAAARLMRGGGGALKIGLGFQLSCC</sequence>
<evidence type="ECO:0000313" key="3">
    <source>
        <dbReference type="Proteomes" id="UP000250235"/>
    </source>
</evidence>
<feature type="compositionally biased region" description="Low complexity" evidence="1">
    <location>
        <begin position="21"/>
        <end position="30"/>
    </location>
</feature>
<protein>
    <submittedName>
        <fullName evidence="2">Uncharacterized protein</fullName>
    </submittedName>
</protein>
<reference evidence="2 3" key="1">
    <citation type="journal article" date="2015" name="Proc. Natl. Acad. Sci. U.S.A.">
        <title>The resurrection genome of Boea hygrometrica: A blueprint for survival of dehydration.</title>
        <authorList>
            <person name="Xiao L."/>
            <person name="Yang G."/>
            <person name="Zhang L."/>
            <person name="Yang X."/>
            <person name="Zhao S."/>
            <person name="Ji Z."/>
            <person name="Zhou Q."/>
            <person name="Hu M."/>
            <person name="Wang Y."/>
            <person name="Chen M."/>
            <person name="Xu Y."/>
            <person name="Jin H."/>
            <person name="Xiao X."/>
            <person name="Hu G."/>
            <person name="Bao F."/>
            <person name="Hu Y."/>
            <person name="Wan P."/>
            <person name="Li L."/>
            <person name="Deng X."/>
            <person name="Kuang T."/>
            <person name="Xiang C."/>
            <person name="Zhu J.K."/>
            <person name="Oliver M.J."/>
            <person name="He Y."/>
        </authorList>
    </citation>
    <scope>NUCLEOTIDE SEQUENCE [LARGE SCALE GENOMIC DNA]</scope>
    <source>
        <strain evidence="3">cv. XS01</strain>
    </source>
</reference>